<proteinExistence type="predicted"/>
<dbReference type="Gene3D" id="3.30.2010.10">
    <property type="entry name" value="Metalloproteases ('zincins'), catalytic domain"/>
    <property type="match status" value="1"/>
</dbReference>
<keyword evidence="3" id="KW-1185">Reference proteome</keyword>
<dbReference type="InterPro" id="IPR053136">
    <property type="entry name" value="UTP_pyrophosphatase-like"/>
</dbReference>
<sequence length="238" mass="27884">MADFPPPYTVRVSPRAKNIIIKLIPDKGIEVVLPKGANRRDVPYFLEKRREWIEHNIRKLEGKGFSLNPPELVLPDEICFAASGKVFTVRRVENRKPGLRMRRNVDKLLLSGNDWSPEEELEVLTRFVRSEARDFLVPELNKISEELNLPFSKVFIRSQRKRWGSCSAKGNINLNMKLMFLPYRLARYVLIHELCHTVHLNHSAKYWRLVKMVEPDVDKLERELSEAGRLVPTWINFQ</sequence>
<protein>
    <recommendedName>
        <fullName evidence="1">YgjP-like metallopeptidase domain-containing protein</fullName>
    </recommendedName>
</protein>
<dbReference type="HOGENOM" id="CLU_065947_2_2_7"/>
<dbReference type="OrthoDB" id="5321643at2"/>
<dbReference type="PANTHER" id="PTHR30399">
    <property type="entry name" value="UNCHARACTERIZED PROTEIN YGJP"/>
    <property type="match status" value="1"/>
</dbReference>
<organism evidence="2 3">
    <name type="scientific">Maridesulfovibrio salexigens (strain ATCC 14822 / DSM 2638 / NCIMB 8403 / VKM B-1763)</name>
    <name type="common">Desulfovibrio salexigens</name>
    <dbReference type="NCBI Taxonomy" id="526222"/>
    <lineage>
        <taxon>Bacteria</taxon>
        <taxon>Pseudomonadati</taxon>
        <taxon>Thermodesulfobacteriota</taxon>
        <taxon>Desulfovibrionia</taxon>
        <taxon>Desulfovibrionales</taxon>
        <taxon>Desulfovibrionaceae</taxon>
        <taxon>Maridesulfovibrio</taxon>
    </lineage>
</organism>
<evidence type="ECO:0000313" key="3">
    <source>
        <dbReference type="Proteomes" id="UP000002601"/>
    </source>
</evidence>
<dbReference type="CDD" id="cd07344">
    <property type="entry name" value="M48_yhfN_like"/>
    <property type="match status" value="1"/>
</dbReference>
<dbReference type="Pfam" id="PF01863">
    <property type="entry name" value="YgjP-like"/>
    <property type="match status" value="1"/>
</dbReference>
<dbReference type="eggNOG" id="COG1451">
    <property type="taxonomic scope" value="Bacteria"/>
</dbReference>
<feature type="domain" description="YgjP-like metallopeptidase" evidence="1">
    <location>
        <begin position="17"/>
        <end position="226"/>
    </location>
</feature>
<evidence type="ECO:0000313" key="2">
    <source>
        <dbReference type="EMBL" id="ACS81463.1"/>
    </source>
</evidence>
<dbReference type="EMBL" id="CP001649">
    <property type="protein sequence ID" value="ACS81463.1"/>
    <property type="molecule type" value="Genomic_DNA"/>
</dbReference>
<dbReference type="InterPro" id="IPR002725">
    <property type="entry name" value="YgjP-like_metallopeptidase"/>
</dbReference>
<gene>
    <name evidence="2" type="ordered locus">Desal_3414</name>
</gene>
<accession>C6BSK7</accession>
<name>C6BSK7_MARSD</name>
<dbReference type="KEGG" id="dsa:Desal_3414"/>
<evidence type="ECO:0000259" key="1">
    <source>
        <dbReference type="Pfam" id="PF01863"/>
    </source>
</evidence>
<dbReference type="STRING" id="526222.Desal_3414"/>
<dbReference type="PANTHER" id="PTHR30399:SF1">
    <property type="entry name" value="UTP PYROPHOSPHATASE"/>
    <property type="match status" value="1"/>
</dbReference>
<dbReference type="RefSeq" id="WP_015853279.1">
    <property type="nucleotide sequence ID" value="NC_012881.1"/>
</dbReference>
<reference evidence="2 3" key="1">
    <citation type="submission" date="2009-06" db="EMBL/GenBank/DDBJ databases">
        <title>Complete sequence of Desulfovibrio salexigens DSM 2638.</title>
        <authorList>
            <consortium name="US DOE Joint Genome Institute"/>
            <person name="Lucas S."/>
            <person name="Copeland A."/>
            <person name="Lapidus A."/>
            <person name="Glavina del Rio T."/>
            <person name="Tice H."/>
            <person name="Bruce D."/>
            <person name="Goodwin L."/>
            <person name="Pitluck S."/>
            <person name="Munk A.C."/>
            <person name="Brettin T."/>
            <person name="Detter J.C."/>
            <person name="Han C."/>
            <person name="Tapia R."/>
            <person name="Larimer F."/>
            <person name="Land M."/>
            <person name="Hauser L."/>
            <person name="Kyrpides N."/>
            <person name="Anderson I."/>
            <person name="Wall J.D."/>
            <person name="Arkin A.P."/>
            <person name="Dehal P."/>
            <person name="Chivian D."/>
            <person name="Giles B."/>
            <person name="Hazen T.C."/>
        </authorList>
    </citation>
    <scope>NUCLEOTIDE SEQUENCE [LARGE SCALE GENOMIC DNA]</scope>
    <source>
        <strain evidence="3">ATCC 14822 / DSM 2638 / NCIMB 8403 / VKM B-1763</strain>
    </source>
</reference>
<dbReference type="Proteomes" id="UP000002601">
    <property type="component" value="Chromosome"/>
</dbReference>
<dbReference type="AlphaFoldDB" id="C6BSK7"/>